<dbReference type="SMART" id="SM00267">
    <property type="entry name" value="GGDEF"/>
    <property type="match status" value="1"/>
</dbReference>
<name>A0ABY6ITJ2_9HYPH</name>
<evidence type="ECO:0000259" key="3">
    <source>
        <dbReference type="PROSITE" id="PS50883"/>
    </source>
</evidence>
<dbReference type="InterPro" id="IPR013655">
    <property type="entry name" value="PAS_fold_3"/>
</dbReference>
<evidence type="ECO:0000259" key="4">
    <source>
        <dbReference type="PROSITE" id="PS50887"/>
    </source>
</evidence>
<dbReference type="CDD" id="cd00130">
    <property type="entry name" value="PAS"/>
    <property type="match status" value="2"/>
</dbReference>
<dbReference type="RefSeq" id="WP_264226230.1">
    <property type="nucleotide sequence ID" value="NZ_CP107716.1"/>
</dbReference>
<dbReference type="Gene3D" id="3.30.70.270">
    <property type="match status" value="1"/>
</dbReference>
<evidence type="ECO:0000259" key="1">
    <source>
        <dbReference type="PROSITE" id="PS50112"/>
    </source>
</evidence>
<accession>A0ABY6ITJ2</accession>
<reference evidence="5" key="1">
    <citation type="submission" date="2022-10" db="EMBL/GenBank/DDBJ databases">
        <title>YIM 151497 complete genome.</title>
        <authorList>
            <person name="Chen X."/>
        </authorList>
    </citation>
    <scope>NUCLEOTIDE SEQUENCE</scope>
    <source>
        <strain evidence="5">YIM 151497</strain>
    </source>
</reference>
<dbReference type="PROSITE" id="PS50887">
    <property type="entry name" value="GGDEF"/>
    <property type="match status" value="1"/>
</dbReference>
<sequence>MDDSQLFETLTRAVPGLVWVCDAHGHVEFNNANWTEFTGLPQSHGLGQGWLDAIHPADAAAFRAQLPIDQNTQENVQAEMRVRRHDGVFHRHLLNVRYVGDGKWVGCAIDAHDWLTTELRDATQGHILEMVTAGLELSHLLAELCRAAQRQIPGATCSILLVDAAKGCFTAGHAPNLPVEMMSAVPAIKIGTGVGSCGTAAFEKRDVISTDIANDPLWDSWREMVLPLGFQACWSKPVFASNGDVIASFGFYFQEKRAPNPAELHELTRLRGLASLAIERARMFEALRESEEHYRHTVEQNPQIPWTSDPHGHILSVSSRWTEMTGISQSEALGNGWLQALHPDDITPTIENWDEGLSTGKPVDINYRIRLKDGDYRWARARATARKDELGKIIRWYGTVEDIHEQYLASEKLQRQAYQDDLTELPNRRRFVEELKRRLGSLRDTIGLMVLDMDDFKLVNDRYGHLTGDAVLRLFARYLQRIVASDEFVARLGGDEFAIICCNISDDHCLADRAHSIEVQLETYLKSNKKTRSCRPSIGCTVGKRGDSPDEVFKRADLALYAAKAAGKSTVRLFNPGIRSAASKRSEALELARTALREHWIEPFYQPIINLKDQSIRGFEALLRIRHPNKGLLTPIEIKDALDDPRLADSIGTRMARCVIDHMSKCAAVDIMYGQVSLNLATENLVNTKYVDDLLGYLKENQLPPDAIKLEITERVLMDDLGDVVVANLGKLREIGIGISLDDFGTGYASLVHLQAFPVDEIKIDRSFIAGLGTDANKGEIVHAMLGLAKTLGLVTVAEGIETQGEALRLAAWGCDFGQGYLFDRPMPFEQAKRLMAGQHRHRKHN</sequence>
<dbReference type="InterPro" id="IPR000160">
    <property type="entry name" value="GGDEF_dom"/>
</dbReference>
<dbReference type="Pfam" id="PF00563">
    <property type="entry name" value="EAL"/>
    <property type="match status" value="1"/>
</dbReference>
<organism evidence="5 6">
    <name type="scientific">Pelagibacterium flavum</name>
    <dbReference type="NCBI Taxonomy" id="2984530"/>
    <lineage>
        <taxon>Bacteria</taxon>
        <taxon>Pseudomonadati</taxon>
        <taxon>Pseudomonadota</taxon>
        <taxon>Alphaproteobacteria</taxon>
        <taxon>Hyphomicrobiales</taxon>
        <taxon>Devosiaceae</taxon>
        <taxon>Pelagibacterium</taxon>
    </lineage>
</organism>
<dbReference type="SUPFAM" id="SSF141868">
    <property type="entry name" value="EAL domain-like"/>
    <property type="match status" value="1"/>
</dbReference>
<dbReference type="CDD" id="cd01949">
    <property type="entry name" value="GGDEF"/>
    <property type="match status" value="1"/>
</dbReference>
<dbReference type="PANTHER" id="PTHR44757">
    <property type="entry name" value="DIGUANYLATE CYCLASE DGCP"/>
    <property type="match status" value="1"/>
</dbReference>
<dbReference type="InterPro" id="IPR001633">
    <property type="entry name" value="EAL_dom"/>
</dbReference>
<feature type="domain" description="PAS" evidence="1">
    <location>
        <begin position="3"/>
        <end position="75"/>
    </location>
</feature>
<dbReference type="InterPro" id="IPR013767">
    <property type="entry name" value="PAS_fold"/>
</dbReference>
<dbReference type="Gene3D" id="3.20.20.450">
    <property type="entry name" value="EAL domain"/>
    <property type="match status" value="1"/>
</dbReference>
<dbReference type="InterPro" id="IPR000700">
    <property type="entry name" value="PAS-assoc_C"/>
</dbReference>
<dbReference type="PROSITE" id="PS50113">
    <property type="entry name" value="PAC"/>
    <property type="match status" value="1"/>
</dbReference>
<proteinExistence type="predicted"/>
<dbReference type="SMART" id="SM00091">
    <property type="entry name" value="PAS"/>
    <property type="match status" value="2"/>
</dbReference>
<dbReference type="InterPro" id="IPR052155">
    <property type="entry name" value="Biofilm_reg_signaling"/>
</dbReference>
<gene>
    <name evidence="5" type="ORF">OF122_02140</name>
</gene>
<evidence type="ECO:0000313" key="6">
    <source>
        <dbReference type="Proteomes" id="UP001163882"/>
    </source>
</evidence>
<dbReference type="Proteomes" id="UP001163882">
    <property type="component" value="Chromosome"/>
</dbReference>
<protein>
    <submittedName>
        <fullName evidence="5">EAL domain-containing protein</fullName>
    </submittedName>
</protein>
<dbReference type="InterPro" id="IPR035965">
    <property type="entry name" value="PAS-like_dom_sf"/>
</dbReference>
<dbReference type="InterPro" id="IPR029016">
    <property type="entry name" value="GAF-like_dom_sf"/>
</dbReference>
<dbReference type="InterPro" id="IPR001610">
    <property type="entry name" value="PAC"/>
</dbReference>
<dbReference type="PANTHER" id="PTHR44757:SF2">
    <property type="entry name" value="BIOFILM ARCHITECTURE MAINTENANCE PROTEIN MBAA"/>
    <property type="match status" value="1"/>
</dbReference>
<dbReference type="SMART" id="SM00052">
    <property type="entry name" value="EAL"/>
    <property type="match status" value="1"/>
</dbReference>
<dbReference type="CDD" id="cd01948">
    <property type="entry name" value="EAL"/>
    <property type="match status" value="1"/>
</dbReference>
<dbReference type="NCBIfam" id="TIGR00254">
    <property type="entry name" value="GGDEF"/>
    <property type="match status" value="1"/>
</dbReference>
<dbReference type="Pfam" id="PF13185">
    <property type="entry name" value="GAF_2"/>
    <property type="match status" value="1"/>
</dbReference>
<dbReference type="SUPFAM" id="SSF55073">
    <property type="entry name" value="Nucleotide cyclase"/>
    <property type="match status" value="1"/>
</dbReference>
<evidence type="ECO:0000259" key="2">
    <source>
        <dbReference type="PROSITE" id="PS50113"/>
    </source>
</evidence>
<dbReference type="InterPro" id="IPR003018">
    <property type="entry name" value="GAF"/>
</dbReference>
<dbReference type="InterPro" id="IPR000014">
    <property type="entry name" value="PAS"/>
</dbReference>
<dbReference type="InterPro" id="IPR029787">
    <property type="entry name" value="Nucleotide_cyclase"/>
</dbReference>
<evidence type="ECO:0000313" key="5">
    <source>
        <dbReference type="EMBL" id="UYQ72607.1"/>
    </source>
</evidence>
<dbReference type="SMART" id="SM00065">
    <property type="entry name" value="GAF"/>
    <property type="match status" value="1"/>
</dbReference>
<feature type="domain" description="PAC" evidence="2">
    <location>
        <begin position="363"/>
        <end position="415"/>
    </location>
</feature>
<dbReference type="Pfam" id="PF00989">
    <property type="entry name" value="PAS"/>
    <property type="match status" value="1"/>
</dbReference>
<dbReference type="Gene3D" id="3.30.450.40">
    <property type="match status" value="1"/>
</dbReference>
<keyword evidence="6" id="KW-1185">Reference proteome</keyword>
<feature type="domain" description="GGDEF" evidence="4">
    <location>
        <begin position="444"/>
        <end position="576"/>
    </location>
</feature>
<dbReference type="Pfam" id="PF00990">
    <property type="entry name" value="GGDEF"/>
    <property type="match status" value="1"/>
</dbReference>
<dbReference type="SUPFAM" id="SSF55781">
    <property type="entry name" value="GAF domain-like"/>
    <property type="match status" value="1"/>
</dbReference>
<dbReference type="EMBL" id="CP107716">
    <property type="protein sequence ID" value="UYQ72607.1"/>
    <property type="molecule type" value="Genomic_DNA"/>
</dbReference>
<dbReference type="Gene3D" id="3.30.450.20">
    <property type="entry name" value="PAS domain"/>
    <property type="match status" value="2"/>
</dbReference>
<dbReference type="SMART" id="SM00086">
    <property type="entry name" value="PAC"/>
    <property type="match status" value="1"/>
</dbReference>
<feature type="domain" description="EAL" evidence="3">
    <location>
        <begin position="585"/>
        <end position="840"/>
    </location>
</feature>
<dbReference type="SUPFAM" id="SSF55785">
    <property type="entry name" value="PYP-like sensor domain (PAS domain)"/>
    <property type="match status" value="2"/>
</dbReference>
<dbReference type="Pfam" id="PF08447">
    <property type="entry name" value="PAS_3"/>
    <property type="match status" value="1"/>
</dbReference>
<dbReference type="PROSITE" id="PS50883">
    <property type="entry name" value="EAL"/>
    <property type="match status" value="1"/>
</dbReference>
<dbReference type="InterPro" id="IPR043128">
    <property type="entry name" value="Rev_trsase/Diguanyl_cyclase"/>
</dbReference>
<feature type="domain" description="PAS" evidence="1">
    <location>
        <begin position="290"/>
        <end position="360"/>
    </location>
</feature>
<dbReference type="NCBIfam" id="TIGR00229">
    <property type="entry name" value="sensory_box"/>
    <property type="match status" value="1"/>
</dbReference>
<dbReference type="PROSITE" id="PS50112">
    <property type="entry name" value="PAS"/>
    <property type="match status" value="2"/>
</dbReference>
<dbReference type="InterPro" id="IPR035919">
    <property type="entry name" value="EAL_sf"/>
</dbReference>